<accession>A0A6A6I9U7</accession>
<sequence>MGDLEAAEKEGCDERRTYTYRPMESATTIRLLELSPGAEENPLRGRLRHIDIDQPGYPAFDPVTMDRDEPDMLHESASDPQCPRYEALSYVWGPVVYSHPLHCDEGKVFITPSLDEALRRLRLSDRVRVLWADGVCINQADVQERGQQVKLMGSIYSKASRVLIWLGADPSNKAPETFQLKFGLNETLTTELLVNFVKSCSWFERMWVVQEAYLGQTALAIWGDAEISFHELESAMAIVRGRIPRERAWMIRMYHTNSAPLDFFQTLSSTRHLKCFDARDRIFALLGLPYKARDQKIVSKIVPDYTVPVHELYYQVACRMIEAGRGADVLRLVLHGSSLAKWPPDLPSWVPNWADSSASCFPSLSHWRMEVRSWASLDQSNLSLIAQGYTLDRVLAASASCWNEEFSGMDTISVTSFWETNIKSMTEKLNRRGDLFFCEAITCGGGFYSLGWADAQQQSAEWFLKFWSAERAAAQTMQVSGLGEEMIVSIRRSITAVKEETKEHENKPIRIPAPERFRHYLRGRKLFITSNQHIGLGPEAMRDGDAIALLDGADTPMVLRQQESFYQVVGAAYISGLIDEEGIQMREQMSDKLETFELR</sequence>
<proteinExistence type="predicted"/>
<dbReference type="RefSeq" id="XP_033682339.1">
    <property type="nucleotide sequence ID" value="XM_033829304.1"/>
</dbReference>
<dbReference type="InterPro" id="IPR052895">
    <property type="entry name" value="HetReg/Transcr_Mod"/>
</dbReference>
<name>A0A6A6I9U7_9PLEO</name>
<organism evidence="2 3">
    <name type="scientific">Trematosphaeria pertusa</name>
    <dbReference type="NCBI Taxonomy" id="390896"/>
    <lineage>
        <taxon>Eukaryota</taxon>
        <taxon>Fungi</taxon>
        <taxon>Dikarya</taxon>
        <taxon>Ascomycota</taxon>
        <taxon>Pezizomycotina</taxon>
        <taxon>Dothideomycetes</taxon>
        <taxon>Pleosporomycetidae</taxon>
        <taxon>Pleosporales</taxon>
        <taxon>Massarineae</taxon>
        <taxon>Trematosphaeriaceae</taxon>
        <taxon>Trematosphaeria</taxon>
    </lineage>
</organism>
<dbReference type="EMBL" id="ML987197">
    <property type="protein sequence ID" value="KAF2247335.1"/>
    <property type="molecule type" value="Genomic_DNA"/>
</dbReference>
<protein>
    <recommendedName>
        <fullName evidence="1">Heterokaryon incompatibility domain-containing protein</fullName>
    </recommendedName>
</protein>
<evidence type="ECO:0000313" key="3">
    <source>
        <dbReference type="Proteomes" id="UP000800094"/>
    </source>
</evidence>
<feature type="domain" description="Heterokaryon incompatibility" evidence="1">
    <location>
        <begin position="85"/>
        <end position="211"/>
    </location>
</feature>
<dbReference type="PANTHER" id="PTHR24148">
    <property type="entry name" value="ANKYRIN REPEAT DOMAIN-CONTAINING PROTEIN 39 HOMOLOG-RELATED"/>
    <property type="match status" value="1"/>
</dbReference>
<evidence type="ECO:0000313" key="2">
    <source>
        <dbReference type="EMBL" id="KAF2247335.1"/>
    </source>
</evidence>
<dbReference type="InterPro" id="IPR010730">
    <property type="entry name" value="HET"/>
</dbReference>
<dbReference type="AlphaFoldDB" id="A0A6A6I9U7"/>
<dbReference type="Pfam" id="PF26639">
    <property type="entry name" value="Het-6_barrel"/>
    <property type="match status" value="1"/>
</dbReference>
<reference evidence="2" key="1">
    <citation type="journal article" date="2020" name="Stud. Mycol.">
        <title>101 Dothideomycetes genomes: a test case for predicting lifestyles and emergence of pathogens.</title>
        <authorList>
            <person name="Haridas S."/>
            <person name="Albert R."/>
            <person name="Binder M."/>
            <person name="Bloem J."/>
            <person name="Labutti K."/>
            <person name="Salamov A."/>
            <person name="Andreopoulos B."/>
            <person name="Baker S."/>
            <person name="Barry K."/>
            <person name="Bills G."/>
            <person name="Bluhm B."/>
            <person name="Cannon C."/>
            <person name="Castanera R."/>
            <person name="Culley D."/>
            <person name="Daum C."/>
            <person name="Ezra D."/>
            <person name="Gonzalez J."/>
            <person name="Henrissat B."/>
            <person name="Kuo A."/>
            <person name="Liang C."/>
            <person name="Lipzen A."/>
            <person name="Lutzoni F."/>
            <person name="Magnuson J."/>
            <person name="Mondo S."/>
            <person name="Nolan M."/>
            <person name="Ohm R."/>
            <person name="Pangilinan J."/>
            <person name="Park H.-J."/>
            <person name="Ramirez L."/>
            <person name="Alfaro M."/>
            <person name="Sun H."/>
            <person name="Tritt A."/>
            <person name="Yoshinaga Y."/>
            <person name="Zwiers L.-H."/>
            <person name="Turgeon B."/>
            <person name="Goodwin S."/>
            <person name="Spatafora J."/>
            <person name="Crous P."/>
            <person name="Grigoriev I."/>
        </authorList>
    </citation>
    <scope>NUCLEOTIDE SEQUENCE</scope>
    <source>
        <strain evidence="2">CBS 122368</strain>
    </source>
</reference>
<keyword evidence="3" id="KW-1185">Reference proteome</keyword>
<evidence type="ECO:0000259" key="1">
    <source>
        <dbReference type="Pfam" id="PF06985"/>
    </source>
</evidence>
<dbReference type="OrthoDB" id="3553147at2759"/>
<dbReference type="PANTHER" id="PTHR24148:SF73">
    <property type="entry name" value="HET DOMAIN PROTEIN (AFU_ORTHOLOGUE AFUA_8G01020)"/>
    <property type="match status" value="1"/>
</dbReference>
<gene>
    <name evidence="2" type="ORF">BU26DRAFT_520526</name>
</gene>
<dbReference type="GeneID" id="54582634"/>
<dbReference type="Pfam" id="PF06985">
    <property type="entry name" value="HET"/>
    <property type="match status" value="1"/>
</dbReference>
<dbReference type="Proteomes" id="UP000800094">
    <property type="component" value="Unassembled WGS sequence"/>
</dbReference>